<sequence>MWAFHRNLWAKDVILWGTSYLKGYPLGNRCPRVRKPILHSDNAQDSVRLETTRPPKHAWFYCPTAEATIRATEPSWPT</sequence>
<dbReference type="AlphaFoldDB" id="A0A5B7FD82"/>
<keyword evidence="2" id="KW-1185">Reference proteome</keyword>
<organism evidence="1 2">
    <name type="scientific">Portunus trituberculatus</name>
    <name type="common">Swimming crab</name>
    <name type="synonym">Neptunus trituberculatus</name>
    <dbReference type="NCBI Taxonomy" id="210409"/>
    <lineage>
        <taxon>Eukaryota</taxon>
        <taxon>Metazoa</taxon>
        <taxon>Ecdysozoa</taxon>
        <taxon>Arthropoda</taxon>
        <taxon>Crustacea</taxon>
        <taxon>Multicrustacea</taxon>
        <taxon>Malacostraca</taxon>
        <taxon>Eumalacostraca</taxon>
        <taxon>Eucarida</taxon>
        <taxon>Decapoda</taxon>
        <taxon>Pleocyemata</taxon>
        <taxon>Brachyura</taxon>
        <taxon>Eubrachyura</taxon>
        <taxon>Portunoidea</taxon>
        <taxon>Portunidae</taxon>
        <taxon>Portuninae</taxon>
        <taxon>Portunus</taxon>
    </lineage>
</organism>
<evidence type="ECO:0000313" key="1">
    <source>
        <dbReference type="EMBL" id="MPC43229.1"/>
    </source>
</evidence>
<name>A0A5B7FD82_PORTR</name>
<comment type="caution">
    <text evidence="1">The sequence shown here is derived from an EMBL/GenBank/DDBJ whole genome shotgun (WGS) entry which is preliminary data.</text>
</comment>
<reference evidence="1 2" key="1">
    <citation type="submission" date="2019-05" db="EMBL/GenBank/DDBJ databases">
        <title>Another draft genome of Portunus trituberculatus and its Hox gene families provides insights of decapod evolution.</title>
        <authorList>
            <person name="Jeong J.-H."/>
            <person name="Song I."/>
            <person name="Kim S."/>
            <person name="Choi T."/>
            <person name="Kim D."/>
            <person name="Ryu S."/>
            <person name="Kim W."/>
        </authorList>
    </citation>
    <scope>NUCLEOTIDE SEQUENCE [LARGE SCALE GENOMIC DNA]</scope>
    <source>
        <tissue evidence="1">Muscle</tissue>
    </source>
</reference>
<evidence type="ECO:0000313" key="2">
    <source>
        <dbReference type="Proteomes" id="UP000324222"/>
    </source>
</evidence>
<dbReference type="EMBL" id="VSRR010005737">
    <property type="protein sequence ID" value="MPC43229.1"/>
    <property type="molecule type" value="Genomic_DNA"/>
</dbReference>
<proteinExistence type="predicted"/>
<protein>
    <submittedName>
        <fullName evidence="1">Uncharacterized protein</fullName>
    </submittedName>
</protein>
<accession>A0A5B7FD82</accession>
<gene>
    <name evidence="1" type="ORF">E2C01_036869</name>
</gene>
<dbReference type="Proteomes" id="UP000324222">
    <property type="component" value="Unassembled WGS sequence"/>
</dbReference>